<feature type="transmembrane region" description="Helical" evidence="1">
    <location>
        <begin position="535"/>
        <end position="555"/>
    </location>
</feature>
<dbReference type="AlphaFoldDB" id="A0A517ZGY1"/>
<feature type="transmembrane region" description="Helical" evidence="1">
    <location>
        <begin position="396"/>
        <end position="414"/>
    </location>
</feature>
<dbReference type="GO" id="GO:0140359">
    <property type="term" value="F:ABC-type transporter activity"/>
    <property type="evidence" value="ECO:0007669"/>
    <property type="project" value="InterPro"/>
</dbReference>
<dbReference type="OrthoDB" id="229421at2"/>
<feature type="transmembrane region" description="Helical" evidence="1">
    <location>
        <begin position="144"/>
        <end position="168"/>
    </location>
</feature>
<reference evidence="2 3" key="1">
    <citation type="submission" date="2019-02" db="EMBL/GenBank/DDBJ databases">
        <title>Deep-cultivation of Planctomycetes and their phenomic and genomic characterization uncovers novel biology.</title>
        <authorList>
            <person name="Wiegand S."/>
            <person name="Jogler M."/>
            <person name="Boedeker C."/>
            <person name="Pinto D."/>
            <person name="Vollmers J."/>
            <person name="Rivas-Marin E."/>
            <person name="Kohn T."/>
            <person name="Peeters S.H."/>
            <person name="Heuer A."/>
            <person name="Rast P."/>
            <person name="Oberbeckmann S."/>
            <person name="Bunk B."/>
            <person name="Jeske O."/>
            <person name="Meyerdierks A."/>
            <person name="Storesund J.E."/>
            <person name="Kallscheuer N."/>
            <person name="Luecker S."/>
            <person name="Lage O.M."/>
            <person name="Pohl T."/>
            <person name="Merkel B.J."/>
            <person name="Hornburger P."/>
            <person name="Mueller R.-W."/>
            <person name="Bruemmer F."/>
            <person name="Labrenz M."/>
            <person name="Spormann A.M."/>
            <person name="Op den Camp H."/>
            <person name="Overmann J."/>
            <person name="Amann R."/>
            <person name="Jetten M.S.M."/>
            <person name="Mascher T."/>
            <person name="Medema M.H."/>
            <person name="Devos D.P."/>
            <person name="Kaster A.-K."/>
            <person name="Ovreas L."/>
            <person name="Rohde M."/>
            <person name="Galperin M.Y."/>
            <person name="Jogler C."/>
        </authorList>
    </citation>
    <scope>NUCLEOTIDE SEQUENCE [LARGE SCALE GENOMIC DNA]</scope>
    <source>
        <strain evidence="2 3">Mal52</strain>
    </source>
</reference>
<feature type="transmembrane region" description="Helical" evidence="1">
    <location>
        <begin position="326"/>
        <end position="351"/>
    </location>
</feature>
<dbReference type="GO" id="GO:0005886">
    <property type="term" value="C:plasma membrane"/>
    <property type="evidence" value="ECO:0007669"/>
    <property type="project" value="UniProtKB-SubCell"/>
</dbReference>
<feature type="transmembrane region" description="Helical" evidence="1">
    <location>
        <begin position="449"/>
        <end position="472"/>
    </location>
</feature>
<dbReference type="PANTHER" id="PTHR43471">
    <property type="entry name" value="ABC TRANSPORTER PERMEASE"/>
    <property type="match status" value="1"/>
</dbReference>
<feature type="transmembrane region" description="Helical" evidence="1">
    <location>
        <begin position="107"/>
        <end position="132"/>
    </location>
</feature>
<feature type="transmembrane region" description="Helical" evidence="1">
    <location>
        <begin position="227"/>
        <end position="249"/>
    </location>
</feature>
<organism evidence="2 3">
    <name type="scientific">Symmachiella dynata</name>
    <dbReference type="NCBI Taxonomy" id="2527995"/>
    <lineage>
        <taxon>Bacteria</taxon>
        <taxon>Pseudomonadati</taxon>
        <taxon>Planctomycetota</taxon>
        <taxon>Planctomycetia</taxon>
        <taxon>Planctomycetales</taxon>
        <taxon>Planctomycetaceae</taxon>
        <taxon>Symmachiella</taxon>
    </lineage>
</organism>
<proteinExistence type="predicted"/>
<feature type="transmembrane region" description="Helical" evidence="1">
    <location>
        <begin position="420"/>
        <end position="437"/>
    </location>
</feature>
<feature type="transmembrane region" description="Helical" evidence="1">
    <location>
        <begin position="478"/>
        <end position="497"/>
    </location>
</feature>
<feature type="transmembrane region" description="Helical" evidence="1">
    <location>
        <begin position="180"/>
        <end position="207"/>
    </location>
</feature>
<feature type="transmembrane region" description="Helical" evidence="1">
    <location>
        <begin position="301"/>
        <end position="320"/>
    </location>
</feature>
<dbReference type="RefSeq" id="WP_145373740.1">
    <property type="nucleotide sequence ID" value="NZ_CP036270.1"/>
</dbReference>
<keyword evidence="1" id="KW-0812">Transmembrane</keyword>
<keyword evidence="3" id="KW-1185">Reference proteome</keyword>
<keyword evidence="1" id="KW-1133">Transmembrane helix</keyword>
<dbReference type="PANTHER" id="PTHR43471:SF12">
    <property type="entry name" value="HYPOTHETICAL MEMBRANE PROTEIN, CONSERVED"/>
    <property type="match status" value="1"/>
</dbReference>
<name>A0A517ZGY1_9PLAN</name>
<gene>
    <name evidence="2" type="ORF">Mal52_01900</name>
</gene>
<protein>
    <submittedName>
        <fullName evidence="2">ABC-2 family transporter protein</fullName>
    </submittedName>
</protein>
<sequence>MLAGPIFNREAITSPRQLKHYVMRAGYVAGMFVLMYTTSQATFGWQSAQTVGEVARFGGLLFQIFSLVQLVLVLFFALLFSAGNVAQEKDRQTLILLLMTDLKNRELVLGKLFSSLLLVGVLLAVSVPVFALTYAFGGVSLAQIGASLAICTVTALASGSWGALVALWREKTFQTLAVSVLGTVLFIGAVEAGALFAGPVAGYWIGLLNPFRAMMQVLNPLGPSGDVFPVANILALLGLAVVLNVVAILRLRVWNPSRNLFVAPKEDDIDTSTGKGKVRTVWTNPVIWREMRTKAYGRKIFAIKAAYLAIFAAAMAFIVANPVSDGTLVLGMISMSGFAFVVIGLLGLLLINAQAVTSLTTERDLKTLELLLVTNITAKEFIYGKLGGIFYNTKEIILPPLIMAVYFAATGVLSVENVTYLILGFLCLAAFSAMLGLHAGITYDSSRTAIANSLGTMFFLFLGIFICLMLIIESRSSFLLQLPSFLVFILGGSLGLWGSLTYKNPSPALTMAALSLPFLTFYAITGFLLDNTLGVLIAVAVTYGFTTMAMLVPAVSEFDVALGRSSTDG</sequence>
<dbReference type="Pfam" id="PF12679">
    <property type="entry name" value="ABC2_membrane_2"/>
    <property type="match status" value="1"/>
</dbReference>
<feature type="transmembrane region" description="Helical" evidence="1">
    <location>
        <begin position="509"/>
        <end position="529"/>
    </location>
</feature>
<evidence type="ECO:0000313" key="2">
    <source>
        <dbReference type="EMBL" id="QDU41736.1"/>
    </source>
</evidence>
<feature type="transmembrane region" description="Helical" evidence="1">
    <location>
        <begin position="59"/>
        <end position="86"/>
    </location>
</feature>
<dbReference type="KEGG" id="sdyn:Mal52_01900"/>
<accession>A0A517ZGY1</accession>
<dbReference type="EMBL" id="CP036276">
    <property type="protein sequence ID" value="QDU41736.1"/>
    <property type="molecule type" value="Genomic_DNA"/>
</dbReference>
<feature type="transmembrane region" description="Helical" evidence="1">
    <location>
        <begin position="21"/>
        <end position="39"/>
    </location>
</feature>
<evidence type="ECO:0000313" key="3">
    <source>
        <dbReference type="Proteomes" id="UP000319383"/>
    </source>
</evidence>
<dbReference type="Proteomes" id="UP000319383">
    <property type="component" value="Chromosome"/>
</dbReference>
<evidence type="ECO:0000256" key="1">
    <source>
        <dbReference type="SAM" id="Phobius"/>
    </source>
</evidence>
<keyword evidence="1" id="KW-0472">Membrane</keyword>